<dbReference type="GO" id="GO:0005634">
    <property type="term" value="C:nucleus"/>
    <property type="evidence" value="ECO:0007669"/>
    <property type="project" value="TreeGrafter"/>
</dbReference>
<dbReference type="KEGG" id="bbig:BBBOND_0403070"/>
<dbReference type="STRING" id="5866.A0A061DDZ7"/>
<dbReference type="InterPro" id="IPR038254">
    <property type="entry name" value="KIN17_WH-like_sf"/>
</dbReference>
<dbReference type="GO" id="GO:0003690">
    <property type="term" value="F:double-stranded DNA binding"/>
    <property type="evidence" value="ECO:0007669"/>
    <property type="project" value="TreeGrafter"/>
</dbReference>
<accession>A0A061DDZ7</accession>
<evidence type="ECO:0000259" key="6">
    <source>
        <dbReference type="SMART" id="SM01253"/>
    </source>
</evidence>
<dbReference type="SUPFAM" id="SSF57667">
    <property type="entry name" value="beta-beta-alpha zinc fingers"/>
    <property type="match status" value="1"/>
</dbReference>
<organism evidence="7 8">
    <name type="scientific">Babesia bigemina</name>
    <dbReference type="NCBI Taxonomy" id="5866"/>
    <lineage>
        <taxon>Eukaryota</taxon>
        <taxon>Sar</taxon>
        <taxon>Alveolata</taxon>
        <taxon>Apicomplexa</taxon>
        <taxon>Aconoidasida</taxon>
        <taxon>Piroplasmida</taxon>
        <taxon>Babesiidae</taxon>
        <taxon>Babesia</taxon>
    </lineage>
</organism>
<dbReference type="GO" id="GO:0008270">
    <property type="term" value="F:zinc ion binding"/>
    <property type="evidence" value="ECO:0007669"/>
    <property type="project" value="UniProtKB-KW"/>
</dbReference>
<dbReference type="Pfam" id="PF25095">
    <property type="entry name" value="C2H2-zf_KIN17"/>
    <property type="match status" value="1"/>
</dbReference>
<sequence length="411" mass="46845">MPRAEVGSQKWLANKMKAKGLQKLKWYCQMCEKQCRDENGFKCHRLSEGHQRMMQVFCQNAGRFMDGFSKAFEHEFMKLMRTRYCKTKILANSVYQEVISDKEHVHMNATVWVTLSEFVLYLGRSGKCKVEDSPRGWMIEYIDQDQIRRDQDAEARRKREISLEQRHQKLIQKMIEDARKRGGFQEPEYTPLMKESDEKLRFETNLTKPVEAAPDKKSNVFMELCKKAKSTAATPTSERQTPSKEPPPKRKTAIETLMTLNGAKRQAVDKDVPKATTPAPDAVDAGASDKWLMTGIQVRVILQSHPLYKHKCRVVKIMGGGSRALIQDIEGSGNYQVDSNHVETVIPPVGSKVMVLRGAHRGRAGSLTKTRPDDLLASVRLDSRFYFPPVHLVSDGAVLDSVHYDDISRTD</sequence>
<dbReference type="GO" id="GO:0006260">
    <property type="term" value="P:DNA replication"/>
    <property type="evidence" value="ECO:0007669"/>
    <property type="project" value="TreeGrafter"/>
</dbReference>
<keyword evidence="8" id="KW-1185">Reference proteome</keyword>
<dbReference type="Gene3D" id="2.30.30.30">
    <property type="match status" value="1"/>
</dbReference>
<gene>
    <name evidence="7" type="ORF">BBBOND_0403070</name>
</gene>
<feature type="domain" description="DNA/RNA-binding protein Kin17 WH-like" evidence="6">
    <location>
        <begin position="52"/>
        <end position="176"/>
    </location>
</feature>
<dbReference type="SMART" id="SM01253">
    <property type="entry name" value="Kin17_mid"/>
    <property type="match status" value="1"/>
</dbReference>
<feature type="compositionally biased region" description="Polar residues" evidence="5">
    <location>
        <begin position="231"/>
        <end position="240"/>
    </location>
</feature>
<dbReference type="InterPro" id="IPR019447">
    <property type="entry name" value="DNA/RNA-bd_Kin17_WH-like_dom"/>
</dbReference>
<evidence type="ECO:0000256" key="5">
    <source>
        <dbReference type="SAM" id="MobiDB-lite"/>
    </source>
</evidence>
<feature type="region of interest" description="Disordered" evidence="5">
    <location>
        <begin position="228"/>
        <end position="251"/>
    </location>
</feature>
<dbReference type="InterPro" id="IPR037321">
    <property type="entry name" value="KIN17-like"/>
</dbReference>
<evidence type="ECO:0000256" key="1">
    <source>
        <dbReference type="ARBA" id="ARBA00008517"/>
    </source>
</evidence>
<keyword evidence="3" id="KW-0863">Zinc-finger</keyword>
<evidence type="ECO:0000313" key="7">
    <source>
        <dbReference type="EMBL" id="CDR97819.1"/>
    </source>
</evidence>
<dbReference type="InterPro" id="IPR036236">
    <property type="entry name" value="Znf_C2H2_sf"/>
</dbReference>
<protein>
    <submittedName>
        <fullName evidence="7">-DNA/RNA-binding protein KIN17</fullName>
    </submittedName>
</protein>
<evidence type="ECO:0000256" key="2">
    <source>
        <dbReference type="ARBA" id="ARBA00022723"/>
    </source>
</evidence>
<keyword evidence="4" id="KW-0862">Zinc</keyword>
<dbReference type="GeneID" id="24566360"/>
<evidence type="ECO:0000256" key="3">
    <source>
        <dbReference type="ARBA" id="ARBA00022771"/>
    </source>
</evidence>
<dbReference type="OMA" id="YEQVCKY"/>
<dbReference type="Gene3D" id="1.10.10.2030">
    <property type="entry name" value="DNA/RNA-binding protein Kin17, conserved domain"/>
    <property type="match status" value="1"/>
</dbReference>
<dbReference type="PANTHER" id="PTHR12805">
    <property type="entry name" value="KIN17 KIN, ANTIGENIC DETERMINANT OF RECA PROTEIN HOMOLOG"/>
    <property type="match status" value="1"/>
</dbReference>
<dbReference type="FunFam" id="1.10.10.2030:FF:000001">
    <property type="entry name" value="DNA/RNA-binding protein KIN17, putative"/>
    <property type="match status" value="1"/>
</dbReference>
<name>A0A061DDZ7_BABBI</name>
<dbReference type="Pfam" id="PF10357">
    <property type="entry name" value="WH_KIN17"/>
    <property type="match status" value="1"/>
</dbReference>
<reference evidence="8" key="1">
    <citation type="journal article" date="2014" name="Nucleic Acids Res.">
        <title>The evolutionary dynamics of variant antigen genes in Babesia reveal a history of genomic innovation underlying host-parasite interaction.</title>
        <authorList>
            <person name="Jackson A.P."/>
            <person name="Otto T.D."/>
            <person name="Darby A."/>
            <person name="Ramaprasad A."/>
            <person name="Xia D."/>
            <person name="Echaide I.E."/>
            <person name="Farber M."/>
            <person name="Gahlot S."/>
            <person name="Gamble J."/>
            <person name="Gupta D."/>
            <person name="Gupta Y."/>
            <person name="Jackson L."/>
            <person name="Malandrin L."/>
            <person name="Malas T.B."/>
            <person name="Moussa E."/>
            <person name="Nair M."/>
            <person name="Reid A.J."/>
            <person name="Sanders M."/>
            <person name="Sharma J."/>
            <person name="Tracey A."/>
            <person name="Quail M.A."/>
            <person name="Weir W."/>
            <person name="Wastling J.M."/>
            <person name="Hall N."/>
            <person name="Willadsen P."/>
            <person name="Lingelbach K."/>
            <person name="Shiels B."/>
            <person name="Tait A."/>
            <person name="Berriman M."/>
            <person name="Allred D.R."/>
            <person name="Pain A."/>
        </authorList>
    </citation>
    <scope>NUCLEOTIDE SEQUENCE [LARGE SCALE GENOMIC DNA]</scope>
    <source>
        <strain evidence="8">Bond</strain>
    </source>
</reference>
<dbReference type="PANTHER" id="PTHR12805:SF0">
    <property type="entry name" value="DNA_RNA-BINDING PROTEIN KIN17"/>
    <property type="match status" value="1"/>
</dbReference>
<evidence type="ECO:0000256" key="4">
    <source>
        <dbReference type="ARBA" id="ARBA00022833"/>
    </source>
</evidence>
<proteinExistence type="inferred from homology"/>
<dbReference type="RefSeq" id="XP_012770005.1">
    <property type="nucleotide sequence ID" value="XM_012914551.1"/>
</dbReference>
<dbReference type="Proteomes" id="UP000033188">
    <property type="component" value="Chromosome 4"/>
</dbReference>
<dbReference type="OrthoDB" id="10266249at2759"/>
<dbReference type="InterPro" id="IPR014722">
    <property type="entry name" value="Rib_uL2_dom2"/>
</dbReference>
<keyword evidence="2" id="KW-0479">Metal-binding</keyword>
<dbReference type="VEuPathDB" id="PiroplasmaDB:BBBOND_0403070"/>
<dbReference type="AlphaFoldDB" id="A0A061DDZ7"/>
<dbReference type="GO" id="GO:0006974">
    <property type="term" value="P:DNA damage response"/>
    <property type="evidence" value="ECO:0007669"/>
    <property type="project" value="TreeGrafter"/>
</dbReference>
<comment type="similarity">
    <text evidence="1">Belongs to the KIN17 family.</text>
</comment>
<evidence type="ECO:0000313" key="8">
    <source>
        <dbReference type="Proteomes" id="UP000033188"/>
    </source>
</evidence>
<dbReference type="InterPro" id="IPR056767">
    <property type="entry name" value="C2H2-Znf_KIN17"/>
</dbReference>
<dbReference type="EMBL" id="LK391710">
    <property type="protein sequence ID" value="CDR97819.1"/>
    <property type="molecule type" value="Genomic_DNA"/>
</dbReference>